<gene>
    <name evidence="1" type="ORF">CTHT_0049110</name>
</gene>
<protein>
    <recommendedName>
        <fullName evidence="3">KAP NTPase domain-containing protein</fullName>
    </recommendedName>
</protein>
<dbReference type="Proteomes" id="UP000008066">
    <property type="component" value="Unassembled WGS sequence"/>
</dbReference>
<accession>G0SB70</accession>
<organism evidence="2">
    <name type="scientific">Chaetomium thermophilum (strain DSM 1495 / CBS 144.50 / IMI 039719)</name>
    <name type="common">Thermochaetoides thermophila</name>
    <dbReference type="NCBI Taxonomy" id="759272"/>
    <lineage>
        <taxon>Eukaryota</taxon>
        <taxon>Fungi</taxon>
        <taxon>Dikarya</taxon>
        <taxon>Ascomycota</taxon>
        <taxon>Pezizomycotina</taxon>
        <taxon>Sordariomycetes</taxon>
        <taxon>Sordariomycetidae</taxon>
        <taxon>Sordariales</taxon>
        <taxon>Chaetomiaceae</taxon>
        <taxon>Thermochaetoides</taxon>
    </lineage>
</organism>
<dbReference type="OrthoDB" id="7464126at2759"/>
<proteinExistence type="predicted"/>
<evidence type="ECO:0008006" key="3">
    <source>
        <dbReference type="Google" id="ProtNLM"/>
    </source>
</evidence>
<dbReference type="GeneID" id="18258949"/>
<dbReference type="EMBL" id="GL988044">
    <property type="protein sequence ID" value="EGS19450.1"/>
    <property type="molecule type" value="Genomic_DNA"/>
</dbReference>
<evidence type="ECO:0000313" key="1">
    <source>
        <dbReference type="EMBL" id="EGS19450.1"/>
    </source>
</evidence>
<dbReference type="HOGENOM" id="CLU_818903_0_0_1"/>
<name>G0SB70_CHATD</name>
<dbReference type="RefSeq" id="XP_006695272.1">
    <property type="nucleotide sequence ID" value="XM_006695209.1"/>
</dbReference>
<reference evidence="1 2" key="1">
    <citation type="journal article" date="2011" name="Cell">
        <title>Insight into structure and assembly of the nuclear pore complex by utilizing the genome of a eukaryotic thermophile.</title>
        <authorList>
            <person name="Amlacher S."/>
            <person name="Sarges P."/>
            <person name="Flemming D."/>
            <person name="van Noort V."/>
            <person name="Kunze R."/>
            <person name="Devos D.P."/>
            <person name="Arumugam M."/>
            <person name="Bork P."/>
            <person name="Hurt E."/>
        </authorList>
    </citation>
    <scope>NUCLEOTIDE SEQUENCE [LARGE SCALE GENOMIC DNA]</scope>
    <source>
        <strain evidence="2">DSM 1495 / CBS 144.50 / IMI 039719</strain>
    </source>
</reference>
<dbReference type="KEGG" id="cthr:CTHT_0049110"/>
<sequence>MVSVTLPTVDPNDPILEDLCGINSVTTELGRQMFNRLWKSYNFRVKTFQESVIPSSQDPELRAQSIIRRLSSFIGDPCENAETIQALHNDICKFGVPTDPGYRAVVRALAGFITIEEEALRKDLLARYSESKEGPRGFEDSQIVSFFADHYVSRKIETPVRRMFIFIDIEDEVDSNVVHEMINRLSQLSHNSDFSICVASSYYSDILEEDNVISIPIQLRNTDDVLRYVNLNLIAEWEERNHTVVRIGQKCGGLFLWAEIVVNILNAAILEGATQEMIEYTVKEIPGDLYGLYEWMLSTMSDREKAEALVLFQWAMLAAEPMRLNDLYTDGCARAPLVC</sequence>
<dbReference type="eggNOG" id="ENOG502QY7G">
    <property type="taxonomic scope" value="Eukaryota"/>
</dbReference>
<dbReference type="AlphaFoldDB" id="G0SB70"/>
<dbReference type="PANTHER" id="PTHR10039:SF16">
    <property type="entry name" value="GPI INOSITOL-DEACYLASE"/>
    <property type="match status" value="1"/>
</dbReference>
<evidence type="ECO:0000313" key="2">
    <source>
        <dbReference type="Proteomes" id="UP000008066"/>
    </source>
</evidence>
<keyword evidence="2" id="KW-1185">Reference proteome</keyword>
<dbReference type="PANTHER" id="PTHR10039">
    <property type="entry name" value="AMELOGENIN"/>
    <property type="match status" value="1"/>
</dbReference>